<feature type="domain" description="O-antigen ligase-related" evidence="6">
    <location>
        <begin position="221"/>
        <end position="369"/>
    </location>
</feature>
<keyword evidence="4 5" id="KW-0472">Membrane</keyword>
<dbReference type="PANTHER" id="PTHR37422:SF13">
    <property type="entry name" value="LIPOPOLYSACCHARIDE BIOSYNTHESIS PROTEIN PA4999-RELATED"/>
    <property type="match status" value="1"/>
</dbReference>
<comment type="subcellular location">
    <subcellularLocation>
        <location evidence="1">Membrane</location>
        <topology evidence="1">Multi-pass membrane protein</topology>
    </subcellularLocation>
</comment>
<feature type="transmembrane region" description="Helical" evidence="5">
    <location>
        <begin position="135"/>
        <end position="162"/>
    </location>
</feature>
<sequence length="735" mass="80183">MVPPIVVGVGAAHTMKLMRKRLFMLLTLLLLVGLAIGTRYGDVVLYTADWVFAAATLAVFAAWCFWWLPDHPLVSLSTDWSSLLLVVAVIALTLLSPYGYGAQVEAAKLGASLLLAVMVLNLVQERGDLQFYLNGILFLGVGMAAVSFAYYMAAMSPLFYFTPLWASNLQYHFVVNGQLWGLWQYSNTFGGFLALCTLLAVGMATGDKRRDWRLLYGACAGFLLMVLYLTTSRGAFLTGAIGLIALVLLAPRGWKGRVLLRVLIVGAAAAGFTVLNRVTLATTAINAGKGQALGNFVTGAGDESNGTRLHLMVFASHLFREHPWAGTGLGTFPHAWTINEWVHDSSRRIDPHSFFFRFLAETGLLGTVPLFAWIARRGLQGLDRVFGSREDMAVTGLWAGTFAFFLHMCMDVDYVYAVAPVILFFCLALLSTRIVTYDMLSRDDRRTMVRQERPSEAPLVLRRNTRGHWTNMQNTLGYKNILGLGGRRVPCLVAGGLALLLALTPIQRGVASLYALRLGGLDPVTKAERLTDAVVRDPGNDMYWNLLGGAYVSMLSGGVTGPATDAARSAFVQARTLAPEDYRPWWSQGMLELNLKSAEALTCLRQAERLYPTLAAIKGWLALAMVYVGDDVQGAEAKAAEALAITQGEPYAITAQAFCALARGETARAKELLNGVARQGFTNTFAYYGLSLCYRAVGDTAMERSELVYSRRINPNLVEAMARLRVLSPLGSAGK</sequence>
<keyword evidence="7" id="KW-0436">Ligase</keyword>
<evidence type="ECO:0000256" key="5">
    <source>
        <dbReference type="SAM" id="Phobius"/>
    </source>
</evidence>
<dbReference type="GO" id="GO:0016020">
    <property type="term" value="C:membrane"/>
    <property type="evidence" value="ECO:0007669"/>
    <property type="project" value="UniProtKB-SubCell"/>
</dbReference>
<dbReference type="Gene3D" id="1.25.40.10">
    <property type="entry name" value="Tetratricopeptide repeat domain"/>
    <property type="match status" value="1"/>
</dbReference>
<comment type="caution">
    <text evidence="7">The sequence shown here is derived from an EMBL/GenBank/DDBJ whole genome shotgun (WGS) entry which is preliminary data.</text>
</comment>
<accession>A0A398DDP2</accession>
<dbReference type="InterPro" id="IPR011990">
    <property type="entry name" value="TPR-like_helical_dom_sf"/>
</dbReference>
<evidence type="ECO:0000313" key="7">
    <source>
        <dbReference type="EMBL" id="RIE13592.1"/>
    </source>
</evidence>
<dbReference type="GO" id="GO:0016874">
    <property type="term" value="F:ligase activity"/>
    <property type="evidence" value="ECO:0007669"/>
    <property type="project" value="UniProtKB-KW"/>
</dbReference>
<dbReference type="InterPro" id="IPR051533">
    <property type="entry name" value="WaaL-like"/>
</dbReference>
<protein>
    <submittedName>
        <fullName evidence="7">O-antigen ligase family protein</fullName>
    </submittedName>
</protein>
<keyword evidence="3 5" id="KW-1133">Transmembrane helix</keyword>
<feature type="transmembrane region" description="Helical" evidence="5">
    <location>
        <begin position="258"/>
        <end position="275"/>
    </location>
</feature>
<evidence type="ECO:0000259" key="6">
    <source>
        <dbReference type="Pfam" id="PF04932"/>
    </source>
</evidence>
<dbReference type="AlphaFoldDB" id="A0A398DDP2"/>
<feature type="transmembrane region" description="Helical" evidence="5">
    <location>
        <begin position="213"/>
        <end position="229"/>
    </location>
</feature>
<feature type="transmembrane region" description="Helical" evidence="5">
    <location>
        <begin position="106"/>
        <end position="123"/>
    </location>
</feature>
<evidence type="ECO:0000256" key="2">
    <source>
        <dbReference type="ARBA" id="ARBA00022692"/>
    </source>
</evidence>
<evidence type="ECO:0000313" key="8">
    <source>
        <dbReference type="Proteomes" id="UP000266489"/>
    </source>
</evidence>
<feature type="transmembrane region" description="Helical" evidence="5">
    <location>
        <begin position="51"/>
        <end position="68"/>
    </location>
</feature>
<dbReference type="EMBL" id="QXIU01000068">
    <property type="protein sequence ID" value="RIE13592.1"/>
    <property type="molecule type" value="Genomic_DNA"/>
</dbReference>
<feature type="transmembrane region" description="Helical" evidence="5">
    <location>
        <begin position="354"/>
        <end position="372"/>
    </location>
</feature>
<keyword evidence="2 5" id="KW-0812">Transmembrane</keyword>
<feature type="transmembrane region" description="Helical" evidence="5">
    <location>
        <begin position="80"/>
        <end position="100"/>
    </location>
</feature>
<dbReference type="Proteomes" id="UP000266489">
    <property type="component" value="Unassembled WGS sequence"/>
</dbReference>
<dbReference type="InterPro" id="IPR007016">
    <property type="entry name" value="O-antigen_ligase-rel_domated"/>
</dbReference>
<dbReference type="Pfam" id="PF04932">
    <property type="entry name" value="Wzy_C"/>
    <property type="match status" value="1"/>
</dbReference>
<evidence type="ECO:0000256" key="4">
    <source>
        <dbReference type="ARBA" id="ARBA00023136"/>
    </source>
</evidence>
<proteinExistence type="predicted"/>
<dbReference type="SUPFAM" id="SSF48452">
    <property type="entry name" value="TPR-like"/>
    <property type="match status" value="1"/>
</dbReference>
<evidence type="ECO:0000256" key="1">
    <source>
        <dbReference type="ARBA" id="ARBA00004141"/>
    </source>
</evidence>
<gene>
    <name evidence="7" type="ORF">SMC5_02590</name>
</gene>
<dbReference type="OrthoDB" id="9795248at2"/>
<dbReference type="PANTHER" id="PTHR37422">
    <property type="entry name" value="TEICHURONIC ACID BIOSYNTHESIS PROTEIN TUAE"/>
    <property type="match status" value="1"/>
</dbReference>
<evidence type="ECO:0000256" key="3">
    <source>
        <dbReference type="ARBA" id="ARBA00022989"/>
    </source>
</evidence>
<feature type="transmembrane region" description="Helical" evidence="5">
    <location>
        <begin position="182"/>
        <end position="201"/>
    </location>
</feature>
<name>A0A398DDP2_9BACT</name>
<feature type="transmembrane region" description="Helical" evidence="5">
    <location>
        <begin position="414"/>
        <end position="436"/>
    </location>
</feature>
<organism evidence="7 8">
    <name type="scientific">Candidatus Cryosericum odellii</name>
    <dbReference type="NCBI Taxonomy" id="2290917"/>
    <lineage>
        <taxon>Bacteria</taxon>
        <taxon>Pseudomonadati</taxon>
        <taxon>Caldisericota/Cryosericota group</taxon>
        <taxon>Candidatus Cryosericota</taxon>
        <taxon>Candidatus Cryosericia</taxon>
        <taxon>Candidatus Cryosericales</taxon>
        <taxon>Candidatus Cryosericaceae</taxon>
        <taxon>Candidatus Cryosericum</taxon>
    </lineage>
</organism>
<reference evidence="7 8" key="1">
    <citation type="submission" date="2018-09" db="EMBL/GenBank/DDBJ databases">
        <title>Discovery and Ecogenomic Context for Candidatus Cryosericales, a Global Caldiserica Order Active in Thawing Permafrost.</title>
        <authorList>
            <person name="Martinez M.A."/>
            <person name="Woodcroft B.J."/>
            <person name="Ignacio Espinoza J.C."/>
            <person name="Zayed A."/>
            <person name="Singleton C.M."/>
            <person name="Boyd J."/>
            <person name="Li Y.-F."/>
            <person name="Purvine S."/>
            <person name="Maughan H."/>
            <person name="Hodgkins S.B."/>
            <person name="Anderson D."/>
            <person name="Sederholm M."/>
            <person name="Temperton B."/>
            <person name="Saleska S.R."/>
            <person name="Tyson G.W."/>
            <person name="Rich V.I."/>
        </authorList>
    </citation>
    <scope>NUCLEOTIDE SEQUENCE [LARGE SCALE GENOMIC DNA]</scope>
    <source>
        <strain evidence="7 8">SMC5</strain>
    </source>
</reference>